<organism evidence="1 2">
    <name type="scientific">Mycobacterium phage Reprobate</name>
    <dbReference type="NCBI Taxonomy" id="1340828"/>
    <lineage>
        <taxon>Viruses</taxon>
        <taxon>Duplodnaviria</taxon>
        <taxon>Heunggongvirae</taxon>
        <taxon>Uroviricota</taxon>
        <taxon>Caudoviricetes</taxon>
        <taxon>Bclasvirinae</taxon>
        <taxon>Acadianvirus</taxon>
        <taxon>Acadianvirus reprobate</taxon>
    </lineage>
</organism>
<proteinExistence type="predicted"/>
<accession>S5YAR2</accession>
<gene>
    <name evidence="1" type="primary">4</name>
    <name evidence="1" type="ORF">REPROBATE_4</name>
</gene>
<dbReference type="RefSeq" id="YP_008409925.1">
    <property type="nucleotide sequence ID" value="NC_022064.1"/>
</dbReference>
<evidence type="ECO:0000313" key="2">
    <source>
        <dbReference type="Proteomes" id="UP000015555"/>
    </source>
</evidence>
<dbReference type="KEGG" id="vg:16546850"/>
<dbReference type="GeneID" id="16546850"/>
<protein>
    <recommendedName>
        <fullName evidence="3">Oxidoreductase</fullName>
    </recommendedName>
</protein>
<name>S5YAR2_9CAUD</name>
<dbReference type="InterPro" id="IPR036188">
    <property type="entry name" value="FAD/NAD-bd_sf"/>
</dbReference>
<reference evidence="2" key="1">
    <citation type="submission" date="2013-05" db="EMBL/GenBank/DDBJ databases">
        <authorList>
            <person name="Gramoney N."/>
            <person name="Khoza Z."/>
            <person name="Mackenzie J.S."/>
            <person name="Masiteng M.B."/>
            <person name="Mhlamvu N.R."/>
            <person name="Moonsamy B."/>
            <person name="Pillay B."/>
            <person name="Larsen M.H."/>
            <person name="Jacobs W.Jr."/>
            <person name="Rubin E.J."/>
            <person name="Kasprowicz V.O."/>
            <person name="Bishai W.R."/>
            <person name="Bowman C.A."/>
            <person name="Russell D.A."/>
            <person name="Jacobs-Sera D."/>
            <person name="Hendrix R.W."/>
            <person name="Hatfull G.F."/>
        </authorList>
    </citation>
    <scope>NUCLEOTIDE SEQUENCE [LARGE SCALE GENOMIC DNA]</scope>
</reference>
<evidence type="ECO:0000313" key="1">
    <source>
        <dbReference type="EMBL" id="AGT12740.1"/>
    </source>
</evidence>
<dbReference type="SUPFAM" id="SSF51905">
    <property type="entry name" value="FAD/NAD(P)-binding domain"/>
    <property type="match status" value="1"/>
</dbReference>
<keyword evidence="2" id="KW-1185">Reference proteome</keyword>
<dbReference type="EMBL" id="KF024727">
    <property type="protein sequence ID" value="AGT12740.1"/>
    <property type="molecule type" value="Genomic_DNA"/>
</dbReference>
<dbReference type="Gene3D" id="3.50.50.60">
    <property type="entry name" value="FAD/NAD(P)-binding domain"/>
    <property type="match status" value="1"/>
</dbReference>
<dbReference type="Proteomes" id="UP000015555">
    <property type="component" value="Segment"/>
</dbReference>
<sequence length="262" mass="28028">MTTVVVGAGIAGSSFATALREAGRQTVVVSDPDHPPDSLAGAVVLRRAWHHGDERNLFDRSMQLYEQRGVEVARGGLVTSYRRPFEPGRPDKDWALIDPAEPLVRADLDQRVSRHVGADFGAERVIWCPGVYTARVSGITWGVTWVHDDPAVLAQTEALTVHVVAPYKTIVAGVVGGHVRLGSSSAKTLDKAAQQAEHLLALFKEVGLIRSIRGWTPRIGRRCTANGGDLGGLHRTGYALAPALAERAVRASIPTGAVKSPS</sequence>
<evidence type="ECO:0008006" key="3">
    <source>
        <dbReference type="Google" id="ProtNLM"/>
    </source>
</evidence>